<feature type="compositionally biased region" description="Basic and acidic residues" evidence="3">
    <location>
        <begin position="100"/>
        <end position="111"/>
    </location>
</feature>
<dbReference type="PANTHER" id="PTHR13357:SF1">
    <property type="entry name" value="NCK-INTERACTING PROTEIN WITH SH3 DOMAIN"/>
    <property type="match status" value="1"/>
</dbReference>
<dbReference type="GO" id="GO:0006897">
    <property type="term" value="P:endocytosis"/>
    <property type="evidence" value="ECO:0007669"/>
    <property type="project" value="TreeGrafter"/>
</dbReference>
<dbReference type="Proteomes" id="UP000694388">
    <property type="component" value="Unplaced"/>
</dbReference>
<dbReference type="Ensembl" id="ENSEBUT00000025009.1">
    <property type="protein sequence ID" value="ENSEBUP00000024433.1"/>
    <property type="gene ID" value="ENSEBUG00000015061.1"/>
</dbReference>
<feature type="compositionally biased region" description="Polar residues" evidence="3">
    <location>
        <begin position="113"/>
        <end position="123"/>
    </location>
</feature>
<name>A0A8C4R3J9_EPTBU</name>
<evidence type="ECO:0000259" key="4">
    <source>
        <dbReference type="PROSITE" id="PS50002"/>
    </source>
</evidence>
<dbReference type="GO" id="GO:0071933">
    <property type="term" value="F:Arp2/3 complex binding"/>
    <property type="evidence" value="ECO:0007669"/>
    <property type="project" value="TreeGrafter"/>
</dbReference>
<feature type="compositionally biased region" description="Basic and acidic residues" evidence="3">
    <location>
        <begin position="124"/>
        <end position="139"/>
    </location>
</feature>
<dbReference type="GeneTree" id="ENSGT00390000015725"/>
<feature type="region of interest" description="Disordered" evidence="3">
    <location>
        <begin position="362"/>
        <end position="442"/>
    </location>
</feature>
<evidence type="ECO:0000256" key="2">
    <source>
        <dbReference type="PROSITE-ProRule" id="PRU00192"/>
    </source>
</evidence>
<feature type="region of interest" description="Disordered" evidence="3">
    <location>
        <begin position="194"/>
        <end position="219"/>
    </location>
</feature>
<dbReference type="PROSITE" id="PS50002">
    <property type="entry name" value="SH3"/>
    <property type="match status" value="1"/>
</dbReference>
<dbReference type="Gene3D" id="2.30.30.40">
    <property type="entry name" value="SH3 Domains"/>
    <property type="match status" value="1"/>
</dbReference>
<feature type="region of interest" description="Disordered" evidence="3">
    <location>
        <begin position="99"/>
        <end position="148"/>
    </location>
</feature>
<dbReference type="PANTHER" id="PTHR13357">
    <property type="entry name" value="SH3 ADAPTER PROTEIN SPIN90 NCK INTERACTING PROTEIN WITH SH3 DOMAIN"/>
    <property type="match status" value="1"/>
</dbReference>
<feature type="domain" description="SH3" evidence="4">
    <location>
        <begin position="1"/>
        <end position="56"/>
    </location>
</feature>
<feature type="compositionally biased region" description="Basic and acidic residues" evidence="3">
    <location>
        <begin position="209"/>
        <end position="219"/>
    </location>
</feature>
<feature type="compositionally biased region" description="Low complexity" evidence="3">
    <location>
        <begin position="194"/>
        <end position="208"/>
    </location>
</feature>
<reference evidence="5" key="1">
    <citation type="submission" date="2025-08" db="UniProtKB">
        <authorList>
            <consortium name="Ensembl"/>
        </authorList>
    </citation>
    <scope>IDENTIFICATION</scope>
</reference>
<dbReference type="OMA" id="CFARIFC"/>
<evidence type="ECO:0000256" key="1">
    <source>
        <dbReference type="ARBA" id="ARBA00022443"/>
    </source>
</evidence>
<dbReference type="AlphaFoldDB" id="A0A8C4R3J9"/>
<dbReference type="InterPro" id="IPR001452">
    <property type="entry name" value="SH3_domain"/>
</dbReference>
<evidence type="ECO:0000313" key="5">
    <source>
        <dbReference type="Ensembl" id="ENSEBUP00000024433.1"/>
    </source>
</evidence>
<dbReference type="SUPFAM" id="SSF50044">
    <property type="entry name" value="SH3-domain"/>
    <property type="match status" value="1"/>
</dbReference>
<dbReference type="SMART" id="SM00326">
    <property type="entry name" value="SH3"/>
    <property type="match status" value="1"/>
</dbReference>
<dbReference type="InterPro" id="IPR035514">
    <property type="entry name" value="SPIN90_SH3"/>
</dbReference>
<reference evidence="5" key="2">
    <citation type="submission" date="2025-09" db="UniProtKB">
        <authorList>
            <consortium name="Ensembl"/>
        </authorList>
    </citation>
    <scope>IDENTIFICATION</scope>
</reference>
<feature type="compositionally biased region" description="Low complexity" evidence="3">
    <location>
        <begin position="392"/>
        <end position="403"/>
    </location>
</feature>
<accession>A0A8C4R3J9</accession>
<evidence type="ECO:0000313" key="6">
    <source>
        <dbReference type="Proteomes" id="UP000694388"/>
    </source>
</evidence>
<protein>
    <submittedName>
        <fullName evidence="5">NCK interacting protein with SH3 domain</fullName>
    </submittedName>
</protein>
<organism evidence="5 6">
    <name type="scientific">Eptatretus burgeri</name>
    <name type="common">Inshore hagfish</name>
    <dbReference type="NCBI Taxonomy" id="7764"/>
    <lineage>
        <taxon>Eukaryota</taxon>
        <taxon>Metazoa</taxon>
        <taxon>Chordata</taxon>
        <taxon>Craniata</taxon>
        <taxon>Vertebrata</taxon>
        <taxon>Cyclostomata</taxon>
        <taxon>Myxini</taxon>
        <taxon>Myxiniformes</taxon>
        <taxon>Myxinidae</taxon>
        <taxon>Eptatretinae</taxon>
        <taxon>Eptatretus</taxon>
    </lineage>
</organism>
<dbReference type="CDD" id="cd11849">
    <property type="entry name" value="SH3_SPIN90"/>
    <property type="match status" value="1"/>
</dbReference>
<evidence type="ECO:0000256" key="3">
    <source>
        <dbReference type="SAM" id="MobiDB-lite"/>
    </source>
</evidence>
<keyword evidence="1 2" id="KW-0728">SH3 domain</keyword>
<proteinExistence type="predicted"/>
<dbReference type="InterPro" id="IPR036028">
    <property type="entry name" value="SH3-like_dom_sf"/>
</dbReference>
<dbReference type="InterPro" id="IPR030125">
    <property type="entry name" value="SPIN90/Ldb17"/>
</dbReference>
<dbReference type="Pfam" id="PF00018">
    <property type="entry name" value="SH3_1"/>
    <property type="match status" value="1"/>
</dbReference>
<keyword evidence="6" id="KW-1185">Reference proteome</keyword>
<sequence length="726" mass="80410">MYRALYDFKSAEPNSLRFKAGERFVVLERSNQHWWLASHGGAVGYVPALYLHKDEADLDSVVLSIDRAIETIHNLAMENGGKYTLEQREVLQKLIRHRKETLGRQSMDRPARQQYTDSTSTTNRPRDGQRRKEKADDLRQSSIEQDYQVPAQPCCTSPIAPMPPEKMHSVSNAIDTNSNVCYVSQDDWICRAASSDLPRNSNPSSSSSSHRDTTTKPEINHNMCTSPGSQHGQENSMLLCHNLESSAQNTSMPDCNQSTFSASVSDFVTVNPVGLHCDGSAAEPDTELMCDQGCKLQERSRGEGSPCSRCLFADFPFARTDSPSRCLGSPVKVQNLRGSLPVLPMRPARASLAKLRMAYSSGSFSPTKHRSPSFSPPTCKVESRLKHSADGTTSSNSSSCTSSPAKLPGTSSGSDRLSDHESPTLRPEYTLTRNHNDDDSDCNDTLTEWPRRRSVALSPMSCHAAEDCSCQPASLCEELVEIVRNATGLSYELSRVAVAVMAGHLRDSLPSVAPAMGQLLLSLLTPVDLESEVPRGLPSRDAQRLDEIFLDLARHKDDAQQRSWALHEDEAVILGYLEELLSILTDANPDICRKMCKRDDCDPVHSLIAYYQMEHRISLRLLLLKVFGAMCHLDGAVISGLLNSVLPMELARDIQADTKELQKLCYSVLLLTMVFSMGEPLPYHHYGMVMSRPNRFPCYQALHVCMTSFKSLTISCICIPSNVFGI</sequence>